<dbReference type="Proteomes" id="UP000193675">
    <property type="component" value="Unassembled WGS sequence"/>
</dbReference>
<reference evidence="2 3" key="1">
    <citation type="submission" date="2017-04" db="EMBL/GenBank/DDBJ databases">
        <title>Presence of VIM-2 positive Pseudomonas species in chickens and their surrounding environment.</title>
        <authorList>
            <person name="Zhang R."/>
        </authorList>
    </citation>
    <scope>NUCLEOTIDE SEQUENCE [LARGE SCALE GENOMIC DNA]</scope>
    <source>
        <strain evidence="2 3">DZ-C18</strain>
    </source>
</reference>
<dbReference type="OrthoDB" id="6904245at2"/>
<organism evidence="2 3">
    <name type="scientific">Pseudomonas putida</name>
    <name type="common">Arthrobacter siderocapsulatus</name>
    <dbReference type="NCBI Taxonomy" id="303"/>
    <lineage>
        <taxon>Bacteria</taxon>
        <taxon>Pseudomonadati</taxon>
        <taxon>Pseudomonadota</taxon>
        <taxon>Gammaproteobacteria</taxon>
        <taxon>Pseudomonadales</taxon>
        <taxon>Pseudomonadaceae</taxon>
        <taxon>Pseudomonas</taxon>
    </lineage>
</organism>
<feature type="coiled-coil region" evidence="1">
    <location>
        <begin position="62"/>
        <end position="89"/>
    </location>
</feature>
<name>A0A1X0ZUG4_PSEPU</name>
<evidence type="ECO:0000256" key="1">
    <source>
        <dbReference type="SAM" id="Coils"/>
    </source>
</evidence>
<dbReference type="EMBL" id="NBWC01000023">
    <property type="protein sequence ID" value="ORL63152.1"/>
    <property type="molecule type" value="Genomic_DNA"/>
</dbReference>
<gene>
    <name evidence="2" type="ORF">B7H17_15645</name>
</gene>
<evidence type="ECO:0000313" key="2">
    <source>
        <dbReference type="EMBL" id="ORL63152.1"/>
    </source>
</evidence>
<accession>A0A1X0ZUG4</accession>
<keyword evidence="1" id="KW-0175">Coiled coil</keyword>
<protein>
    <submittedName>
        <fullName evidence="2">Uncharacterized protein</fullName>
    </submittedName>
</protein>
<evidence type="ECO:0000313" key="3">
    <source>
        <dbReference type="Proteomes" id="UP000193675"/>
    </source>
</evidence>
<comment type="caution">
    <text evidence="2">The sequence shown here is derived from an EMBL/GenBank/DDBJ whole genome shotgun (WGS) entry which is preliminary data.</text>
</comment>
<dbReference type="RefSeq" id="WP_084857475.1">
    <property type="nucleotide sequence ID" value="NZ_JAOTEI010000010.1"/>
</dbReference>
<proteinExistence type="predicted"/>
<dbReference type="AlphaFoldDB" id="A0A1X0ZUG4"/>
<sequence length="141" mass="14523">MVAITAATLNIPVTTGAVVQAGEGEGSEKAGLTLQGDLFTLKGGAQAKSTQDAQESDEPAHIKQLREMIRQLQKQLAEEQKQLAALMQSDMDETTKLAAISAKQASIATLTGEIQAATALLLEALRKSGGSSAGSMVSALA</sequence>